<dbReference type="PANTHER" id="PTHR46641">
    <property type="entry name" value="FMRFAMIDE RECEPTOR-RELATED"/>
    <property type="match status" value="1"/>
</dbReference>
<proteinExistence type="predicted"/>
<dbReference type="EMBL" id="CAXITT010000001">
    <property type="protein sequence ID" value="CAL1525881.1"/>
    <property type="molecule type" value="Genomic_DNA"/>
</dbReference>
<dbReference type="InterPro" id="IPR017452">
    <property type="entry name" value="GPCR_Rhodpsn_7TM"/>
</dbReference>
<evidence type="ECO:0000313" key="8">
    <source>
        <dbReference type="Proteomes" id="UP001497497"/>
    </source>
</evidence>
<dbReference type="PROSITE" id="PS50262">
    <property type="entry name" value="G_PROTEIN_RECEP_F1_2"/>
    <property type="match status" value="1"/>
</dbReference>
<evidence type="ECO:0000256" key="2">
    <source>
        <dbReference type="ARBA" id="ARBA00022692"/>
    </source>
</evidence>
<feature type="transmembrane region" description="Helical" evidence="5">
    <location>
        <begin position="130"/>
        <end position="150"/>
    </location>
</feature>
<sequence>YQLSIEILHVPLFIFSILGIVTNSINIRVFVRQGVTSDSVTICLFALSISDLLGCAFMLPQPVCFYLQHRIDSASTLIRNCLTFTTMTTTYPHLICNKITCLITVYLSVERALCVLAPLKVKTLIKTKNTAFVMVAIYVFMVTAHTPYAASTYLAWIPDTSSIGTLKAVVLSTSLGRVFFMLNNIFITIGLTNIAMFTVTISTAAMIMRLNALVKWRAVATNRGGERHSVPDSAVDTKIVGQSKPLSARNLEISKTVTAITSVYLASLLCTHVPALATFAVPGMSSSDYNSNLF</sequence>
<evidence type="ECO:0000256" key="3">
    <source>
        <dbReference type="ARBA" id="ARBA00022989"/>
    </source>
</evidence>
<evidence type="ECO:0000256" key="4">
    <source>
        <dbReference type="ARBA" id="ARBA00023136"/>
    </source>
</evidence>
<dbReference type="AlphaFoldDB" id="A0AAV2GXC0"/>
<comment type="caution">
    <text evidence="7">The sequence shown here is derived from an EMBL/GenBank/DDBJ whole genome shotgun (WGS) entry which is preliminary data.</text>
</comment>
<keyword evidence="4 5" id="KW-0472">Membrane</keyword>
<dbReference type="Gene3D" id="1.20.1070.10">
    <property type="entry name" value="Rhodopsin 7-helix transmembrane proteins"/>
    <property type="match status" value="1"/>
</dbReference>
<keyword evidence="2 5" id="KW-0812">Transmembrane</keyword>
<accession>A0AAV2GXC0</accession>
<keyword evidence="3 5" id="KW-1133">Transmembrane helix</keyword>
<feature type="non-terminal residue" evidence="7">
    <location>
        <position position="1"/>
    </location>
</feature>
<protein>
    <recommendedName>
        <fullName evidence="6">G-protein coupled receptors family 1 profile domain-containing protein</fullName>
    </recommendedName>
</protein>
<feature type="transmembrane region" description="Helical" evidence="5">
    <location>
        <begin position="7"/>
        <end position="27"/>
    </location>
</feature>
<dbReference type="SUPFAM" id="SSF81321">
    <property type="entry name" value="Family A G protein-coupled receptor-like"/>
    <property type="match status" value="1"/>
</dbReference>
<comment type="subcellular location">
    <subcellularLocation>
        <location evidence="1">Membrane</location>
    </subcellularLocation>
</comment>
<organism evidence="7 8">
    <name type="scientific">Lymnaea stagnalis</name>
    <name type="common">Great pond snail</name>
    <name type="synonym">Helix stagnalis</name>
    <dbReference type="NCBI Taxonomy" id="6523"/>
    <lineage>
        <taxon>Eukaryota</taxon>
        <taxon>Metazoa</taxon>
        <taxon>Spiralia</taxon>
        <taxon>Lophotrochozoa</taxon>
        <taxon>Mollusca</taxon>
        <taxon>Gastropoda</taxon>
        <taxon>Heterobranchia</taxon>
        <taxon>Euthyneura</taxon>
        <taxon>Panpulmonata</taxon>
        <taxon>Hygrophila</taxon>
        <taxon>Lymnaeoidea</taxon>
        <taxon>Lymnaeidae</taxon>
        <taxon>Lymnaea</taxon>
    </lineage>
</organism>
<reference evidence="7 8" key="1">
    <citation type="submission" date="2024-04" db="EMBL/GenBank/DDBJ databases">
        <authorList>
            <consortium name="Genoscope - CEA"/>
            <person name="William W."/>
        </authorList>
    </citation>
    <scope>NUCLEOTIDE SEQUENCE [LARGE SCALE GENOMIC DNA]</scope>
</reference>
<gene>
    <name evidence="7" type="ORF">GSLYS_00000058001</name>
</gene>
<evidence type="ECO:0000256" key="5">
    <source>
        <dbReference type="SAM" id="Phobius"/>
    </source>
</evidence>
<name>A0AAV2GXC0_LYMST</name>
<dbReference type="GO" id="GO:0016020">
    <property type="term" value="C:membrane"/>
    <property type="evidence" value="ECO:0007669"/>
    <property type="project" value="UniProtKB-SubCell"/>
</dbReference>
<evidence type="ECO:0000313" key="7">
    <source>
        <dbReference type="EMBL" id="CAL1525881.1"/>
    </source>
</evidence>
<dbReference type="PANTHER" id="PTHR46641:SF2">
    <property type="entry name" value="FMRFAMIDE RECEPTOR"/>
    <property type="match status" value="1"/>
</dbReference>
<evidence type="ECO:0000256" key="1">
    <source>
        <dbReference type="ARBA" id="ARBA00004370"/>
    </source>
</evidence>
<feature type="domain" description="G-protein coupled receptors family 1 profile" evidence="6">
    <location>
        <begin position="22"/>
        <end position="147"/>
    </location>
</feature>
<evidence type="ECO:0000259" key="6">
    <source>
        <dbReference type="PROSITE" id="PS50262"/>
    </source>
</evidence>
<dbReference type="Proteomes" id="UP001497497">
    <property type="component" value="Unassembled WGS sequence"/>
</dbReference>
<feature type="non-terminal residue" evidence="7">
    <location>
        <position position="294"/>
    </location>
</feature>
<keyword evidence="8" id="KW-1185">Reference proteome</keyword>
<feature type="transmembrane region" description="Helical" evidence="5">
    <location>
        <begin position="185"/>
        <end position="207"/>
    </location>
</feature>
<dbReference type="InterPro" id="IPR052954">
    <property type="entry name" value="GPCR-Ligand_Int"/>
</dbReference>